<dbReference type="Pfam" id="PF14028">
    <property type="entry name" value="Lant_dehydr_C"/>
    <property type="match status" value="1"/>
</dbReference>
<reference evidence="1 2" key="1">
    <citation type="journal article" date="2019" name="Emerg. Microbes Infect.">
        <title>Comprehensive subspecies identification of 175 nontuberculous mycobacteria species based on 7547 genomic profiles.</title>
        <authorList>
            <person name="Matsumoto Y."/>
            <person name="Kinjo T."/>
            <person name="Motooka D."/>
            <person name="Nabeya D."/>
            <person name="Jung N."/>
            <person name="Uechi K."/>
            <person name="Horii T."/>
            <person name="Iida T."/>
            <person name="Fujita J."/>
            <person name="Nakamura S."/>
        </authorList>
    </citation>
    <scope>NUCLEOTIDE SEQUENCE [LARGE SCALE GENOMIC DNA]</scope>
    <source>
        <strain evidence="1 2">JCM 14738</strain>
    </source>
</reference>
<proteinExistence type="predicted"/>
<evidence type="ECO:0000313" key="2">
    <source>
        <dbReference type="Proteomes" id="UP000467385"/>
    </source>
</evidence>
<dbReference type="Proteomes" id="UP000467385">
    <property type="component" value="Chromosome"/>
</dbReference>
<dbReference type="Pfam" id="PF04738">
    <property type="entry name" value="Lant_dehydr_N"/>
    <property type="match status" value="1"/>
</dbReference>
<accession>A0A1X1THD0</accession>
<sequence>MGTKLSPSGFFVLRAPLLPLDELDRLRADPEHWLPLAGRPDVREALHLASPGLMRRLAAGNPDDRVAASVTSYLVRMCTRATPFGLFAGCSLGAVSDATALVVDGPEGTARHSRPDTEVLATLVDRLLADPSTRPAMAVEPNSSRYHAAGAMRIIESRVREGRRTHHLVVIEDDAPLRCALAAASGGCVVEEVIDAVESHAGVGRDEAREYVDALIDANVLTAVAEPAVTGREPLAHVISSLRGQGMTAPSEALDRVSDELVKLDAAGLGNPPEAYDSVAKTLLDLVGEGDDARLVQVDLHRAGSGLTLGPDMVALLTQAVDLLHRVSPQFEDPALRRFKADFGARYEDREVPLMEALDEEMGIGFDRSTHPAADESPLLAGIDLGGVYGNSVFTARDAALLDMLMRAGEDGGKTLELDKDTVARLATATPSPLPDALAVFASVLDDGVEIHSISGPSGAELLGRFCHGDDRLHDAVRAHLRAEEARAPGVVFAELIHLPEGRIGNVLARPVLRDYELVLLGRSGAPADRQLSVDELTLRLEGERLVLYSPRLGAEVRPRLTTAHNPAWRGFGVYRFLAALQSDGVTGGLAWDWGALAAAPTLPRVTSGRLVLARARWQLSAAELKTVTGADAAAGWAALRRDRGLPAELLIADGDNRLYVDTTSAALVAAAAKVLRGRSGAVVEEVLASRVAAGPQGRFAHELIVPFIARRDPEPAPQPFRAPRIQRAFAPGTEWLYLKAYTGSASADRILVDTVGPVVGQLRDAGVVDHWFFLRYADPEHHLRLRLHGEPAALREHALPALTDALADHLGDGTISKVAIDTYTREIERYGGDAGIELAELIHGADSDAVLKVLGMLDTDGPEARWKLCMYATDRLLADAGFDLQQRRDWAKSGAAGYRPEYPNAPNLEAGVGQRWRDERADLTALLDDSTDHRYESARQVFRQRSEVLAPLLAELADRSRRGELTQSFSSLLHSFDHLHAVRLLRSAARTHELVLLSFLDRYYASQIARAPRAKAAGS</sequence>
<dbReference type="InterPro" id="IPR023809">
    <property type="entry name" value="Thiopep_bacteriocin_synth_dom"/>
</dbReference>
<dbReference type="EMBL" id="AP022613">
    <property type="protein sequence ID" value="BBZ38078.1"/>
    <property type="molecule type" value="Genomic_DNA"/>
</dbReference>
<dbReference type="InterPro" id="IPR006827">
    <property type="entry name" value="Lant_deHydtase_N"/>
</dbReference>
<dbReference type="STRING" id="44010.AWC00_09930"/>
<dbReference type="AlphaFoldDB" id="A0A1X1THD0"/>
<gene>
    <name evidence="1" type="ORF">MCNS_11410</name>
</gene>
<organism evidence="1 2">
    <name type="scientific">Mycobacterium conspicuum</name>
    <dbReference type="NCBI Taxonomy" id="44010"/>
    <lineage>
        <taxon>Bacteria</taxon>
        <taxon>Bacillati</taxon>
        <taxon>Actinomycetota</taxon>
        <taxon>Actinomycetes</taxon>
        <taxon>Mycobacteriales</taxon>
        <taxon>Mycobacteriaceae</taxon>
        <taxon>Mycobacterium</taxon>
    </lineage>
</organism>
<protein>
    <submittedName>
        <fullName evidence="1">Lantibiotic dehydratase</fullName>
    </submittedName>
</protein>
<evidence type="ECO:0000313" key="1">
    <source>
        <dbReference type="EMBL" id="BBZ38078.1"/>
    </source>
</evidence>
<dbReference type="RefSeq" id="WP_085232404.1">
    <property type="nucleotide sequence ID" value="NZ_AP022613.1"/>
</dbReference>
<dbReference type="NCBIfam" id="TIGR03891">
    <property type="entry name" value="thiopep_ocin"/>
    <property type="match status" value="1"/>
</dbReference>
<dbReference type="OrthoDB" id="1273722at2"/>
<keyword evidence="2" id="KW-1185">Reference proteome</keyword>
<name>A0A1X1THD0_9MYCO</name>